<organism evidence="1 2">
    <name type="scientific">Paracidovorax konjaci</name>
    <dbReference type="NCBI Taxonomy" id="32040"/>
    <lineage>
        <taxon>Bacteria</taxon>
        <taxon>Pseudomonadati</taxon>
        <taxon>Pseudomonadota</taxon>
        <taxon>Betaproteobacteria</taxon>
        <taxon>Burkholderiales</taxon>
        <taxon>Comamonadaceae</taxon>
        <taxon>Paracidovorax</taxon>
    </lineage>
</organism>
<name>A0A1I1SL96_9BURK</name>
<dbReference type="RefSeq" id="WP_175525942.1">
    <property type="nucleotide sequence ID" value="NZ_FOMQ01000002.1"/>
</dbReference>
<proteinExistence type="predicted"/>
<dbReference type="STRING" id="32040.SAMN04489710_102296"/>
<protein>
    <submittedName>
        <fullName evidence="1">YD repeat-containing protein</fullName>
    </submittedName>
</protein>
<dbReference type="EMBL" id="FOMQ01000002">
    <property type="protein sequence ID" value="SFD47244.1"/>
    <property type="molecule type" value="Genomic_DNA"/>
</dbReference>
<evidence type="ECO:0000313" key="1">
    <source>
        <dbReference type="EMBL" id="SFD47244.1"/>
    </source>
</evidence>
<gene>
    <name evidence="1" type="ORF">SAMN04489710_102296</name>
</gene>
<keyword evidence="2" id="KW-1185">Reference proteome</keyword>
<dbReference type="Proteomes" id="UP000199517">
    <property type="component" value="Unassembled WGS sequence"/>
</dbReference>
<dbReference type="AlphaFoldDB" id="A0A1I1SL96"/>
<accession>A0A1I1SL96</accession>
<reference evidence="2" key="1">
    <citation type="submission" date="2016-10" db="EMBL/GenBank/DDBJ databases">
        <authorList>
            <person name="Varghese N."/>
            <person name="Submissions S."/>
        </authorList>
    </citation>
    <scope>NUCLEOTIDE SEQUENCE [LARGE SCALE GENOMIC DNA]</scope>
    <source>
        <strain evidence="2">DSM 7481</strain>
    </source>
</reference>
<sequence length="99" mass="11318">MRYRDRPAEGHVQPAATEQVTRYRYDPLGRRIDKADAFGHIRFLYDGDLLTGELRGSRLSEYLYEPGSFVPLAKLESEWKGDGAEKSGPKLLHAAYFIE</sequence>
<evidence type="ECO:0000313" key="2">
    <source>
        <dbReference type="Proteomes" id="UP000199517"/>
    </source>
</evidence>